<evidence type="ECO:0000256" key="9">
    <source>
        <dbReference type="ARBA" id="ARBA00034078"/>
    </source>
</evidence>
<dbReference type="GO" id="GO:0046872">
    <property type="term" value="F:metal ion binding"/>
    <property type="evidence" value="ECO:0007669"/>
    <property type="project" value="UniProtKB-KW"/>
</dbReference>
<keyword evidence="5" id="KW-0479">Metal-binding</keyword>
<dbReference type="SUPFAM" id="SSF54292">
    <property type="entry name" value="2Fe-2S ferredoxin-like"/>
    <property type="match status" value="1"/>
</dbReference>
<dbReference type="GO" id="GO:0005829">
    <property type="term" value="C:cytosol"/>
    <property type="evidence" value="ECO:0007669"/>
    <property type="project" value="TreeGrafter"/>
</dbReference>
<dbReference type="AlphaFoldDB" id="A0A0A2YHR8"/>
<evidence type="ECO:0000256" key="7">
    <source>
        <dbReference type="ARBA" id="ARBA00023004"/>
    </source>
</evidence>
<keyword evidence="3" id="KW-0813">Transport</keyword>
<evidence type="ECO:0000256" key="2">
    <source>
        <dbReference type="ARBA" id="ARBA00019395"/>
    </source>
</evidence>
<evidence type="ECO:0000256" key="1">
    <source>
        <dbReference type="ARBA" id="ARBA00010914"/>
    </source>
</evidence>
<dbReference type="EMBL" id="DYVQ01000016">
    <property type="protein sequence ID" value="HJF72883.1"/>
    <property type="molecule type" value="Genomic_DNA"/>
</dbReference>
<evidence type="ECO:0000313" key="11">
    <source>
        <dbReference type="Proteomes" id="UP000749334"/>
    </source>
</evidence>
<dbReference type="Gene3D" id="3.10.20.30">
    <property type="match status" value="1"/>
</dbReference>
<dbReference type="InterPro" id="IPR011536">
    <property type="entry name" value="Fdx_isc"/>
</dbReference>
<evidence type="ECO:0000256" key="5">
    <source>
        <dbReference type="ARBA" id="ARBA00022723"/>
    </source>
</evidence>
<evidence type="ECO:0000256" key="8">
    <source>
        <dbReference type="ARBA" id="ARBA00023014"/>
    </source>
</evidence>
<dbReference type="GO" id="GO:0140647">
    <property type="term" value="P:P450-containing electron transport chain"/>
    <property type="evidence" value="ECO:0007669"/>
    <property type="project" value="InterPro"/>
</dbReference>
<organism evidence="10 11">
    <name type="scientific">Gallibacterium anatis</name>
    <dbReference type="NCBI Taxonomy" id="750"/>
    <lineage>
        <taxon>Bacteria</taxon>
        <taxon>Pseudomonadati</taxon>
        <taxon>Pseudomonadota</taxon>
        <taxon>Gammaproteobacteria</taxon>
        <taxon>Pasteurellales</taxon>
        <taxon>Pasteurellaceae</taxon>
        <taxon>Gallibacterium</taxon>
    </lineage>
</organism>
<evidence type="ECO:0000256" key="6">
    <source>
        <dbReference type="ARBA" id="ARBA00022982"/>
    </source>
</evidence>
<dbReference type="RefSeq" id="WP_039086444.1">
    <property type="nucleotide sequence ID" value="NZ_CP126977.1"/>
</dbReference>
<keyword evidence="7" id="KW-0408">Iron</keyword>
<proteinExistence type="inferred from homology"/>
<dbReference type="Proteomes" id="UP000749334">
    <property type="component" value="Unassembled WGS sequence"/>
</dbReference>
<gene>
    <name evidence="10" type="primary">fdx</name>
    <name evidence="10" type="ORF">K8W15_01595</name>
</gene>
<dbReference type="PROSITE" id="PS51085">
    <property type="entry name" value="2FE2S_FER_2"/>
    <property type="match status" value="1"/>
</dbReference>
<dbReference type="PROSITE" id="PS00814">
    <property type="entry name" value="ADX"/>
    <property type="match status" value="1"/>
</dbReference>
<dbReference type="InterPro" id="IPR018298">
    <property type="entry name" value="Adrenodoxin_Fe-S_BS"/>
</dbReference>
<evidence type="ECO:0000256" key="3">
    <source>
        <dbReference type="ARBA" id="ARBA00022448"/>
    </source>
</evidence>
<dbReference type="PANTHER" id="PTHR23426">
    <property type="entry name" value="FERREDOXIN/ADRENODOXIN"/>
    <property type="match status" value="1"/>
</dbReference>
<dbReference type="Pfam" id="PF00111">
    <property type="entry name" value="Fer2"/>
    <property type="match status" value="1"/>
</dbReference>
<dbReference type="PANTHER" id="PTHR23426:SF65">
    <property type="entry name" value="FERREDOXIN-2, MITOCHONDRIAL"/>
    <property type="match status" value="1"/>
</dbReference>
<dbReference type="InterPro" id="IPR001041">
    <property type="entry name" value="2Fe-2S_ferredoxin-type"/>
</dbReference>
<dbReference type="PRINTS" id="PR00355">
    <property type="entry name" value="ADRENODOXIN"/>
</dbReference>
<dbReference type="GO" id="GO:0009055">
    <property type="term" value="F:electron transfer activity"/>
    <property type="evidence" value="ECO:0007669"/>
    <property type="project" value="InterPro"/>
</dbReference>
<reference evidence="10" key="2">
    <citation type="submission" date="2021-09" db="EMBL/GenBank/DDBJ databases">
        <authorList>
            <person name="Gilroy R."/>
        </authorList>
    </citation>
    <scope>NUCLEOTIDE SEQUENCE</scope>
    <source>
        <strain evidence="10">ChiHjej11B10-15683</strain>
    </source>
</reference>
<dbReference type="InterPro" id="IPR036010">
    <property type="entry name" value="2Fe-2S_ferredoxin-like_sf"/>
</dbReference>
<reference evidence="10" key="1">
    <citation type="journal article" date="2021" name="PeerJ">
        <title>Extensive microbial diversity within the chicken gut microbiome revealed by metagenomics and culture.</title>
        <authorList>
            <person name="Gilroy R."/>
            <person name="Ravi A."/>
            <person name="Getino M."/>
            <person name="Pursley I."/>
            <person name="Horton D.L."/>
            <person name="Alikhan N.F."/>
            <person name="Baker D."/>
            <person name="Gharbi K."/>
            <person name="Hall N."/>
            <person name="Watson M."/>
            <person name="Adriaenssens E.M."/>
            <person name="Foster-Nyarko E."/>
            <person name="Jarju S."/>
            <person name="Secka A."/>
            <person name="Antonio M."/>
            <person name="Oren A."/>
            <person name="Chaudhuri R.R."/>
            <person name="La Ragione R."/>
            <person name="Hildebrand F."/>
            <person name="Pallen M.J."/>
        </authorList>
    </citation>
    <scope>NUCLEOTIDE SEQUENCE</scope>
    <source>
        <strain evidence="10">ChiHjej11B10-15683</strain>
    </source>
</reference>
<sequence length="112" mass="12429">MPKIVFLPNEEHCPEGMIIDAETGESILDAALRSGIEIEHACEKSCACTTCHVIVREGFDSLNESSDLEDDMLDKAWGLEVDSRLSCQAIVGDEDLVVEIPRYTINHAKEEH</sequence>
<keyword evidence="4" id="KW-0001">2Fe-2S</keyword>
<accession>A0A0A2YHR8</accession>
<evidence type="ECO:0000313" key="10">
    <source>
        <dbReference type="EMBL" id="HJF72883.1"/>
    </source>
</evidence>
<keyword evidence="8" id="KW-0411">Iron-sulfur</keyword>
<name>A0A0A2YHR8_9PAST</name>
<dbReference type="InterPro" id="IPR012675">
    <property type="entry name" value="Beta-grasp_dom_sf"/>
</dbReference>
<comment type="caution">
    <text evidence="10">The sequence shown here is derived from an EMBL/GenBank/DDBJ whole genome shotgun (WGS) entry which is preliminary data.</text>
</comment>
<dbReference type="InterPro" id="IPR001055">
    <property type="entry name" value="Adrenodoxin-like"/>
</dbReference>
<evidence type="ECO:0000256" key="4">
    <source>
        <dbReference type="ARBA" id="ARBA00022714"/>
    </source>
</evidence>
<dbReference type="NCBIfam" id="TIGR02007">
    <property type="entry name" value="fdx_isc"/>
    <property type="match status" value="1"/>
</dbReference>
<dbReference type="GO" id="GO:0051537">
    <property type="term" value="F:2 iron, 2 sulfur cluster binding"/>
    <property type="evidence" value="ECO:0007669"/>
    <property type="project" value="UniProtKB-KW"/>
</dbReference>
<protein>
    <recommendedName>
        <fullName evidence="2">2Fe-2S ferredoxin</fullName>
    </recommendedName>
</protein>
<keyword evidence="6" id="KW-0249">Electron transport</keyword>
<dbReference type="CDD" id="cd00207">
    <property type="entry name" value="fer2"/>
    <property type="match status" value="1"/>
</dbReference>
<comment type="similarity">
    <text evidence="1">Belongs to the adrenodoxin/putidaredoxin family.</text>
</comment>
<comment type="cofactor">
    <cofactor evidence="9">
        <name>[2Fe-2S] cluster</name>
        <dbReference type="ChEBI" id="CHEBI:190135"/>
    </cofactor>
</comment>